<evidence type="ECO:0000313" key="4">
    <source>
        <dbReference type="EMBL" id="MCM2388718.1"/>
    </source>
</evidence>
<proteinExistence type="predicted"/>
<keyword evidence="3" id="KW-0949">S-adenosyl-L-methionine</keyword>
<evidence type="ECO:0000313" key="5">
    <source>
        <dbReference type="Proteomes" id="UP001431429"/>
    </source>
</evidence>
<accession>A0ABT0UMT8</accession>
<dbReference type="SUPFAM" id="SSF53335">
    <property type="entry name" value="S-adenosyl-L-methionine-dependent methyltransferases"/>
    <property type="match status" value="1"/>
</dbReference>
<sequence length="240" mass="25520">MTEPQQEAQRARAASERAAEARWEAVDRYLTDLLAPDDEALTSALAASEQAGLPAIAVAGNQGKLLHLLAVSMGARTVLEIGTLGGYSTIWLARALPDGGRLISLEYSPDHAEVARGNLARAGLDHIAEVRTGPALEILPKLAAEPGAGPFDLFFIDADKQNNPRYVEWALKLSRPGSLIVVDNTVRGGAVADPDSADRAVLGTREMYELVAREPRLDATAVQTVGVKGYDGFLLARVVS</sequence>
<dbReference type="InterPro" id="IPR050362">
    <property type="entry name" value="Cation-dep_OMT"/>
</dbReference>
<dbReference type="RefSeq" id="WP_250919053.1">
    <property type="nucleotide sequence ID" value="NZ_JAMQAW010000008.1"/>
</dbReference>
<dbReference type="PANTHER" id="PTHR10509:SF14">
    <property type="entry name" value="CAFFEOYL-COA O-METHYLTRANSFERASE 3-RELATED"/>
    <property type="match status" value="1"/>
</dbReference>
<dbReference type="Gene3D" id="3.40.50.150">
    <property type="entry name" value="Vaccinia Virus protein VP39"/>
    <property type="match status" value="1"/>
</dbReference>
<comment type="caution">
    <text evidence="4">The sequence shown here is derived from an EMBL/GenBank/DDBJ whole genome shotgun (WGS) entry which is preliminary data.</text>
</comment>
<gene>
    <name evidence="4" type="ORF">NBG84_10490</name>
</gene>
<dbReference type="InterPro" id="IPR002935">
    <property type="entry name" value="SAM_O-MeTrfase"/>
</dbReference>
<dbReference type="EMBL" id="JAMQAW010000008">
    <property type="protein sequence ID" value="MCM2388718.1"/>
    <property type="molecule type" value="Genomic_DNA"/>
</dbReference>
<keyword evidence="1" id="KW-0489">Methyltransferase</keyword>
<reference evidence="4" key="1">
    <citation type="submission" date="2022-06" db="EMBL/GenBank/DDBJ databases">
        <title>Genome public.</title>
        <authorList>
            <person name="Sun Q."/>
        </authorList>
    </citation>
    <scope>NUCLEOTIDE SEQUENCE</scope>
    <source>
        <strain evidence="4">CWNU-1</strain>
    </source>
</reference>
<dbReference type="CDD" id="cd02440">
    <property type="entry name" value="AdoMet_MTases"/>
    <property type="match status" value="1"/>
</dbReference>
<evidence type="ECO:0000256" key="2">
    <source>
        <dbReference type="ARBA" id="ARBA00022679"/>
    </source>
</evidence>
<dbReference type="PANTHER" id="PTHR10509">
    <property type="entry name" value="O-METHYLTRANSFERASE-RELATED"/>
    <property type="match status" value="1"/>
</dbReference>
<dbReference type="Pfam" id="PF01596">
    <property type="entry name" value="Methyltransf_3"/>
    <property type="match status" value="1"/>
</dbReference>
<dbReference type="InterPro" id="IPR029063">
    <property type="entry name" value="SAM-dependent_MTases_sf"/>
</dbReference>
<dbReference type="PROSITE" id="PS51682">
    <property type="entry name" value="SAM_OMT_I"/>
    <property type="match status" value="1"/>
</dbReference>
<dbReference type="Proteomes" id="UP001431429">
    <property type="component" value="Unassembled WGS sequence"/>
</dbReference>
<keyword evidence="5" id="KW-1185">Reference proteome</keyword>
<protein>
    <submittedName>
        <fullName evidence="4">O-methyltransferase</fullName>
    </submittedName>
</protein>
<organism evidence="4 5">
    <name type="scientific">Streptomyces albipurpureus</name>
    <dbReference type="NCBI Taxonomy" id="2897419"/>
    <lineage>
        <taxon>Bacteria</taxon>
        <taxon>Bacillati</taxon>
        <taxon>Actinomycetota</taxon>
        <taxon>Actinomycetes</taxon>
        <taxon>Kitasatosporales</taxon>
        <taxon>Streptomycetaceae</taxon>
        <taxon>Streptomyces</taxon>
    </lineage>
</organism>
<keyword evidence="2" id="KW-0808">Transferase</keyword>
<evidence type="ECO:0000256" key="1">
    <source>
        <dbReference type="ARBA" id="ARBA00022603"/>
    </source>
</evidence>
<evidence type="ECO:0000256" key="3">
    <source>
        <dbReference type="ARBA" id="ARBA00022691"/>
    </source>
</evidence>
<name>A0ABT0UMT8_9ACTN</name>